<evidence type="ECO:0000259" key="2">
    <source>
        <dbReference type="Pfam" id="PF00534"/>
    </source>
</evidence>
<protein>
    <recommendedName>
        <fullName evidence="2">Glycosyl transferase family 1 domain-containing protein</fullName>
    </recommendedName>
</protein>
<gene>
    <name evidence="3" type="ORF">COX24_03380</name>
</gene>
<dbReference type="Pfam" id="PF00534">
    <property type="entry name" value="Glycos_transf_1"/>
    <property type="match status" value="1"/>
</dbReference>
<dbReference type="SUPFAM" id="SSF53756">
    <property type="entry name" value="UDP-Glycosyltransferase/glycogen phosphorylase"/>
    <property type="match status" value="1"/>
</dbReference>
<dbReference type="Proteomes" id="UP000230447">
    <property type="component" value="Unassembled WGS sequence"/>
</dbReference>
<dbReference type="GO" id="GO:0016757">
    <property type="term" value="F:glycosyltransferase activity"/>
    <property type="evidence" value="ECO:0007669"/>
    <property type="project" value="InterPro"/>
</dbReference>
<keyword evidence="1" id="KW-0808">Transferase</keyword>
<feature type="domain" description="Glycosyl transferase family 1" evidence="2">
    <location>
        <begin position="204"/>
        <end position="354"/>
    </location>
</feature>
<accession>A0A2G9ZE85</accession>
<dbReference type="PANTHER" id="PTHR46401:SF2">
    <property type="entry name" value="GLYCOSYLTRANSFERASE WBBK-RELATED"/>
    <property type="match status" value="1"/>
</dbReference>
<dbReference type="EMBL" id="PCSB01000070">
    <property type="protein sequence ID" value="PIP31482.1"/>
    <property type="molecule type" value="Genomic_DNA"/>
</dbReference>
<evidence type="ECO:0000313" key="4">
    <source>
        <dbReference type="Proteomes" id="UP000230447"/>
    </source>
</evidence>
<dbReference type="CDD" id="cd03801">
    <property type="entry name" value="GT4_PimA-like"/>
    <property type="match status" value="1"/>
</dbReference>
<dbReference type="PANTHER" id="PTHR46401">
    <property type="entry name" value="GLYCOSYLTRANSFERASE WBBK-RELATED"/>
    <property type="match status" value="1"/>
</dbReference>
<dbReference type="InterPro" id="IPR001296">
    <property type="entry name" value="Glyco_trans_1"/>
</dbReference>
<evidence type="ECO:0000256" key="1">
    <source>
        <dbReference type="ARBA" id="ARBA00022679"/>
    </source>
</evidence>
<dbReference type="AlphaFoldDB" id="A0A2G9ZE85"/>
<sequence length="385" mass="43647">MKFVIFNNGLMVETGLSGSDRRALEWTKIFLKKGFKVNMYTSVFGRTRYQNFGPNLSLTTVGDSKFISQNTFFIYLFRAVRSIFLIRNVGENDIFYSTSDLLPDAVPAFFGKLKNKKTKWLTGCHLLATNPFRDYKGNLKKPTLKGIYYFFSQKVILLLAKNYADLVMVSNNLDRNSLLGKGFKDRQVIVTYGAVEWGLVNSVKPQKTKYEAAFIGRYHPQKGLDDLLKAWKIVCRKFPKAQMAMIGELEQLLPKIKELGLGTNIIFFGFIDGVDKVKILRSSKIFLFPSHYESFGIVAAEAMALGLPVVAYDLPIYKDIYPEGMIKVPLGNWRSFADEVGELLTNKSKYKKISVVAIKVAKKFSWEKTAKTIIDNLGVTSDKSK</sequence>
<dbReference type="Gene3D" id="3.40.50.2000">
    <property type="entry name" value="Glycogen Phosphorylase B"/>
    <property type="match status" value="2"/>
</dbReference>
<reference evidence="3 4" key="1">
    <citation type="submission" date="2017-09" db="EMBL/GenBank/DDBJ databases">
        <title>Depth-based differentiation of microbial function through sediment-hosted aquifers and enrichment of novel symbionts in the deep terrestrial subsurface.</title>
        <authorList>
            <person name="Probst A.J."/>
            <person name="Ladd B."/>
            <person name="Jarett J.K."/>
            <person name="Geller-Mcgrath D.E."/>
            <person name="Sieber C.M."/>
            <person name="Emerson J.B."/>
            <person name="Anantharaman K."/>
            <person name="Thomas B.C."/>
            <person name="Malmstrom R."/>
            <person name="Stieglmeier M."/>
            <person name="Klingl A."/>
            <person name="Woyke T."/>
            <person name="Ryan C.M."/>
            <person name="Banfield J.F."/>
        </authorList>
    </citation>
    <scope>NUCLEOTIDE SEQUENCE [LARGE SCALE GENOMIC DNA]</scope>
    <source>
        <strain evidence="3">CG23_combo_of_CG06-09_8_20_14_all_37_87_8</strain>
    </source>
</reference>
<proteinExistence type="predicted"/>
<comment type="caution">
    <text evidence="3">The sequence shown here is derived from an EMBL/GenBank/DDBJ whole genome shotgun (WGS) entry which is preliminary data.</text>
</comment>
<name>A0A2G9ZE85_9BACT</name>
<evidence type="ECO:0000313" key="3">
    <source>
        <dbReference type="EMBL" id="PIP31482.1"/>
    </source>
</evidence>
<organism evidence="3 4">
    <name type="scientific">bacterium (Candidatus Gribaldobacteria) CG23_combo_of_CG06-09_8_20_14_all_37_87_8</name>
    <dbReference type="NCBI Taxonomy" id="2014278"/>
    <lineage>
        <taxon>Bacteria</taxon>
        <taxon>Candidatus Gribaldobacteria</taxon>
    </lineage>
</organism>
<dbReference type="GO" id="GO:0009103">
    <property type="term" value="P:lipopolysaccharide biosynthetic process"/>
    <property type="evidence" value="ECO:0007669"/>
    <property type="project" value="TreeGrafter"/>
</dbReference>